<keyword evidence="3" id="KW-0863">Zinc-finger</keyword>
<dbReference type="Gene3D" id="3.30.40.10">
    <property type="entry name" value="Zinc/RING finger domain, C3HC4 (zinc finger)"/>
    <property type="match status" value="2"/>
</dbReference>
<protein>
    <recommendedName>
        <fullName evidence="9">Zinc finger piccolo-type domain-containing protein</fullName>
    </recommendedName>
</protein>
<evidence type="ECO:0000259" key="9">
    <source>
        <dbReference type="Pfam" id="PF05715"/>
    </source>
</evidence>
<feature type="compositionally biased region" description="Low complexity" evidence="8">
    <location>
        <begin position="1"/>
        <end position="20"/>
    </location>
</feature>
<evidence type="ECO:0000256" key="5">
    <source>
        <dbReference type="ARBA" id="ARBA00023018"/>
    </source>
</evidence>
<reference evidence="10" key="2">
    <citation type="submission" date="2025-09" db="UniProtKB">
        <authorList>
            <consortium name="Ensembl"/>
        </authorList>
    </citation>
    <scope>IDENTIFICATION</scope>
</reference>
<feature type="region of interest" description="Disordered" evidence="8">
    <location>
        <begin position="1"/>
        <end position="113"/>
    </location>
</feature>
<keyword evidence="11" id="KW-1185">Reference proteome</keyword>
<keyword evidence="1" id="KW-0479">Metal-binding</keyword>
<reference evidence="10" key="1">
    <citation type="submission" date="2025-08" db="UniProtKB">
        <authorList>
            <consortium name="Ensembl"/>
        </authorList>
    </citation>
    <scope>IDENTIFICATION</scope>
</reference>
<dbReference type="Ensembl" id="ENSOABT00000026408.2">
    <property type="protein sequence ID" value="ENSOABP00000025665.1"/>
    <property type="gene ID" value="ENSOABG00000012191.2"/>
</dbReference>
<dbReference type="OMA" id="CIVIDST"/>
<feature type="region of interest" description="Disordered" evidence="8">
    <location>
        <begin position="129"/>
        <end position="179"/>
    </location>
</feature>
<proteinExistence type="predicted"/>
<evidence type="ECO:0000313" key="10">
    <source>
        <dbReference type="Ensembl" id="ENSOABP00000025665.1"/>
    </source>
</evidence>
<dbReference type="InterPro" id="IPR011011">
    <property type="entry name" value="Znf_FYVE_PHD"/>
</dbReference>
<dbReference type="GO" id="GO:0043226">
    <property type="term" value="C:organelle"/>
    <property type="evidence" value="ECO:0007669"/>
    <property type="project" value="UniProtKB-ARBA"/>
</dbReference>
<feature type="domain" description="Zinc finger piccolo-type" evidence="9">
    <location>
        <begin position="180"/>
        <end position="235"/>
    </location>
</feature>
<feature type="compositionally biased region" description="Polar residues" evidence="8">
    <location>
        <begin position="50"/>
        <end position="84"/>
    </location>
</feature>
<evidence type="ECO:0000256" key="7">
    <source>
        <dbReference type="ARBA" id="ARBA00034101"/>
    </source>
</evidence>
<dbReference type="AlphaFoldDB" id="A0A668TET6"/>
<dbReference type="InterPro" id="IPR008899">
    <property type="entry name" value="Znf_piccolo"/>
</dbReference>
<dbReference type="Pfam" id="PF05715">
    <property type="entry name" value="zf-piccolo"/>
    <property type="match status" value="2"/>
</dbReference>
<evidence type="ECO:0000256" key="1">
    <source>
        <dbReference type="ARBA" id="ARBA00022723"/>
    </source>
</evidence>
<comment type="subcellular location">
    <subcellularLocation>
        <location evidence="7">Presynaptic active zone</location>
    </subcellularLocation>
</comment>
<feature type="region of interest" description="Disordered" evidence="8">
    <location>
        <begin position="236"/>
        <end position="370"/>
    </location>
</feature>
<feature type="compositionally biased region" description="Basic and acidic residues" evidence="8">
    <location>
        <begin position="255"/>
        <end position="265"/>
    </location>
</feature>
<evidence type="ECO:0000256" key="4">
    <source>
        <dbReference type="ARBA" id="ARBA00022833"/>
    </source>
</evidence>
<dbReference type="InterPro" id="IPR052098">
    <property type="entry name" value="Presynaptic_Scaffold_Bsn/Pclo"/>
</dbReference>
<evidence type="ECO:0000256" key="6">
    <source>
        <dbReference type="ARBA" id="ARBA00023273"/>
    </source>
</evidence>
<evidence type="ECO:0000256" key="8">
    <source>
        <dbReference type="SAM" id="MobiDB-lite"/>
    </source>
</evidence>
<dbReference type="SUPFAM" id="SSF57903">
    <property type="entry name" value="FYVE/PHD zinc finger"/>
    <property type="match status" value="2"/>
</dbReference>
<keyword evidence="5" id="KW-0770">Synapse</keyword>
<dbReference type="Proteomes" id="UP000472276">
    <property type="component" value="Unassembled WGS sequence"/>
</dbReference>
<evidence type="ECO:0000256" key="2">
    <source>
        <dbReference type="ARBA" id="ARBA00022737"/>
    </source>
</evidence>
<accession>A0A668TET6</accession>
<keyword evidence="2" id="KW-0677">Repeat</keyword>
<dbReference type="PANTHER" id="PTHR14113:SF13">
    <property type="match status" value="1"/>
</dbReference>
<feature type="compositionally biased region" description="Basic and acidic residues" evidence="8">
    <location>
        <begin position="131"/>
        <end position="148"/>
    </location>
</feature>
<evidence type="ECO:0000256" key="3">
    <source>
        <dbReference type="ARBA" id="ARBA00022771"/>
    </source>
</evidence>
<sequence length="415" mass="44069">MLSRGKTTPAQPTPQKTNAPGSPQRKVPTSAPQPAKTKEPDSQKAVSPAPGQTVSQESKKTQPQQMNQTAGKQESTTKTAQQESGGLFGFGGAKTQPDTAKPADSVTGKMFGFGSSIFNSASTLITTAVQDEPKIQEKTSEQQQKDKGSPSVQPKADKPPAGPSKTAPALPVVSKTGQSTCPVCKLELNVGSKDPPNYNTCTECKNTVCNQCGFNPMPNVKEGKVWLCLNCQMKKPAEQPEKPPQSQKTGPQKPPEQRNPTEIKKSSITSTTQEESGAFFGFGRSTPPSDSTKPGESRAQVSPKMSAAPKSSPKSTPTVSPKMSPAREPKTLPQKPEQKKKPDESHQSKDDKAPPQVAKVSHMAPNAGQTTCPLCKAEVNIGSKDPPNYNTCTECKNIVCNQCGFNPMPIGEVST</sequence>
<evidence type="ECO:0000313" key="11">
    <source>
        <dbReference type="Proteomes" id="UP000472276"/>
    </source>
</evidence>
<dbReference type="InterPro" id="IPR013083">
    <property type="entry name" value="Znf_RING/FYVE/PHD"/>
</dbReference>
<keyword evidence="6" id="KW-0966">Cell projection</keyword>
<feature type="compositionally biased region" description="Basic and acidic residues" evidence="8">
    <location>
        <begin position="325"/>
        <end position="353"/>
    </location>
</feature>
<feature type="domain" description="Zinc finger piccolo-type" evidence="9">
    <location>
        <begin position="371"/>
        <end position="409"/>
    </location>
</feature>
<keyword evidence="4" id="KW-0862">Zinc</keyword>
<feature type="compositionally biased region" description="Low complexity" evidence="8">
    <location>
        <begin position="266"/>
        <end position="276"/>
    </location>
</feature>
<dbReference type="PANTHER" id="PTHR14113">
    <property type="entry name" value="PICCOLO/BASSOON"/>
    <property type="match status" value="1"/>
</dbReference>
<dbReference type="GO" id="GO:0048786">
    <property type="term" value="C:presynaptic active zone"/>
    <property type="evidence" value="ECO:0007669"/>
    <property type="project" value="UniProtKB-SubCell"/>
</dbReference>
<organism evidence="10 11">
    <name type="scientific">Oreochromis aureus</name>
    <name type="common">Israeli tilapia</name>
    <name type="synonym">Chromis aureus</name>
    <dbReference type="NCBI Taxonomy" id="47969"/>
    <lineage>
        <taxon>Eukaryota</taxon>
        <taxon>Metazoa</taxon>
        <taxon>Chordata</taxon>
        <taxon>Craniata</taxon>
        <taxon>Vertebrata</taxon>
        <taxon>Euteleostomi</taxon>
        <taxon>Actinopterygii</taxon>
        <taxon>Neopterygii</taxon>
        <taxon>Teleostei</taxon>
        <taxon>Neoteleostei</taxon>
        <taxon>Acanthomorphata</taxon>
        <taxon>Ovalentaria</taxon>
        <taxon>Cichlomorphae</taxon>
        <taxon>Cichliformes</taxon>
        <taxon>Cichlidae</taxon>
        <taxon>African cichlids</taxon>
        <taxon>Pseudocrenilabrinae</taxon>
        <taxon>Oreochromini</taxon>
        <taxon>Oreochromis</taxon>
    </lineage>
</organism>
<feature type="compositionally biased region" description="Low complexity" evidence="8">
    <location>
        <begin position="301"/>
        <end position="324"/>
    </location>
</feature>
<dbReference type="GO" id="GO:0008270">
    <property type="term" value="F:zinc ion binding"/>
    <property type="evidence" value="ECO:0007669"/>
    <property type="project" value="UniProtKB-KW"/>
</dbReference>
<name>A0A668TET6_OREAU</name>